<dbReference type="AlphaFoldDB" id="A0A136ITG6"/>
<proteinExistence type="predicted"/>
<evidence type="ECO:0000313" key="2">
    <source>
        <dbReference type="EMBL" id="KXJ88177.1"/>
    </source>
</evidence>
<dbReference type="EMBL" id="KQ964259">
    <property type="protein sequence ID" value="KXJ88177.1"/>
    <property type="molecule type" value="Genomic_DNA"/>
</dbReference>
<keyword evidence="1" id="KW-1133">Transmembrane helix</keyword>
<evidence type="ECO:0000313" key="3">
    <source>
        <dbReference type="Proteomes" id="UP000070501"/>
    </source>
</evidence>
<keyword evidence="1" id="KW-0812">Transmembrane</keyword>
<name>A0A136ITG6_9PEZI</name>
<feature type="transmembrane region" description="Helical" evidence="1">
    <location>
        <begin position="53"/>
        <end position="74"/>
    </location>
</feature>
<dbReference type="Proteomes" id="UP000070501">
    <property type="component" value="Unassembled WGS sequence"/>
</dbReference>
<evidence type="ECO:0000256" key="1">
    <source>
        <dbReference type="SAM" id="Phobius"/>
    </source>
</evidence>
<gene>
    <name evidence="2" type="ORF">Micbo1qcDRAFT_18982</name>
</gene>
<organism evidence="2 3">
    <name type="scientific">Microdochium bolleyi</name>
    <dbReference type="NCBI Taxonomy" id="196109"/>
    <lineage>
        <taxon>Eukaryota</taxon>
        <taxon>Fungi</taxon>
        <taxon>Dikarya</taxon>
        <taxon>Ascomycota</taxon>
        <taxon>Pezizomycotina</taxon>
        <taxon>Sordariomycetes</taxon>
        <taxon>Xylariomycetidae</taxon>
        <taxon>Xylariales</taxon>
        <taxon>Microdochiaceae</taxon>
        <taxon>Microdochium</taxon>
    </lineage>
</organism>
<sequence length="90" mass="9280">MRPGWRSWMLLRGGATAMLTPCPPWTVPAKPVAVSSTPLRRARTAAAIEFELVVLSAVVCAGCSCAVLGTRAAGDGSLHRGSKSGVSAML</sequence>
<dbReference type="InParanoid" id="A0A136ITG6"/>
<protein>
    <submittedName>
        <fullName evidence="2">Uncharacterized protein</fullName>
    </submittedName>
</protein>
<keyword evidence="3" id="KW-1185">Reference proteome</keyword>
<accession>A0A136ITG6</accession>
<keyword evidence="1" id="KW-0472">Membrane</keyword>
<reference evidence="3" key="1">
    <citation type="submission" date="2016-02" db="EMBL/GenBank/DDBJ databases">
        <title>Draft genome sequence of Microdochium bolleyi, a fungal endophyte of beachgrass.</title>
        <authorList>
            <consortium name="DOE Joint Genome Institute"/>
            <person name="David A.S."/>
            <person name="May G."/>
            <person name="Haridas S."/>
            <person name="Lim J."/>
            <person name="Wang M."/>
            <person name="Labutti K."/>
            <person name="Lipzen A."/>
            <person name="Barry K."/>
            <person name="Grigoriev I.V."/>
        </authorList>
    </citation>
    <scope>NUCLEOTIDE SEQUENCE [LARGE SCALE GENOMIC DNA]</scope>
    <source>
        <strain evidence="3">J235TASD1</strain>
    </source>
</reference>